<dbReference type="Gene3D" id="2.60.40.10">
    <property type="entry name" value="Immunoglobulins"/>
    <property type="match status" value="1"/>
</dbReference>
<dbReference type="Pfam" id="PF12833">
    <property type="entry name" value="HTH_18"/>
    <property type="match status" value="1"/>
</dbReference>
<evidence type="ECO:0000256" key="5">
    <source>
        <dbReference type="ARBA" id="ARBA00022741"/>
    </source>
</evidence>
<dbReference type="Pfam" id="PF00512">
    <property type="entry name" value="HisKA"/>
    <property type="match status" value="1"/>
</dbReference>
<dbReference type="PANTHER" id="PTHR43547">
    <property type="entry name" value="TWO-COMPONENT HISTIDINE KINASE"/>
    <property type="match status" value="1"/>
</dbReference>
<keyword evidence="7" id="KW-0067">ATP-binding</keyword>
<keyword evidence="18" id="KW-1185">Reference proteome</keyword>
<dbReference type="InterPro" id="IPR011110">
    <property type="entry name" value="Reg_prop"/>
</dbReference>
<keyword evidence="13" id="KW-0472">Membrane</keyword>
<dbReference type="FunFam" id="3.30.565.10:FF:000037">
    <property type="entry name" value="Hybrid sensor histidine kinase/response regulator"/>
    <property type="match status" value="1"/>
</dbReference>
<reference evidence="18" key="1">
    <citation type="submission" date="2018-01" db="EMBL/GenBank/DDBJ databases">
        <title>Complete genome of Tamlana sp. UJ94.</title>
        <authorList>
            <person name="Jung J."/>
            <person name="Chung D."/>
            <person name="Bae S.S."/>
            <person name="Baek K."/>
        </authorList>
    </citation>
    <scope>NUCLEOTIDE SEQUENCE [LARGE SCALE GENOMIC DNA]</scope>
    <source>
        <strain evidence="18">UJ94</strain>
    </source>
</reference>
<sequence length="1349" mass="154565">MQKMSFLVLFVLSWYVNGQNEIYKFSSVSTAHGLSQNSAMAITQDSLGQIWIGTRDGLNRYDGTNITVYRHSDALNSLSSSDIICLEVDREGLIWIGTALGLNKYNPKTDRFTRYLADTSHTSITNNRITSICDFSKDKLWFGTSSGISIYTRSTDTFTTILKGYVIYSVQKLSQKLLVVSTNKGLLKIHVEENNHINIQPIKNTEKYVIQDMMVADDSSVLLATKEHHIVEYHLDNDSISPYFQEKSLNGLNRNVRKLLLDRSGNLWIGTYKGLQIANKNKQITTLYTNINDSESINDNFIKSIFKDAKGSIWIGTYYGGVNIWDESNINFLKITQRPGNSGLSFKSISSIETFKNSIYFGTEGGGLTLLDTVSRSYKYINTENTTELPSDNIKALFKDNDSKLWIGTFNKGVAVYDLKSKQFNTTILPNEVIKLLDDVGVSSIAQRSDEIFIGTLGKGVIRYNLFDNTFEIIAVNMQNREKGLTHNIVRTIKLDSNDNLWVGTFQGLSKIDAQNRISNYFLEEKKEAKYTITCVFNDANNQIWAGTEVEGLFRLEGDTFKKVNLKIEDNEPVKGVRSIVEDKQGHFWISTPNQGILRFNPRENIIVANYTQKDGLPSNQFNYNASFKYFKNYIFFGGSEGVVCFNPDKLIKNSFSPQVVLTSFKIKNKVLHVGGEEGLLNKTISYTNQLELSHDQGNFNISFAIPNYLNATNNHYVYRLLGLEDEWIETSQSSASYTIQDPGTYVFQVKGINNDNVENTEPTSLQIKVNPAPWRTWWAFLFYGFVIFSILYYLLNLLKSRQKLGNQLVLEKLEAEQIKKNNKSKLEFFTNISHEFRTPLTLILGPISQILENYRGSSEMYKKLKVIESNSNHLLQLINRLMDFRKIESDFIKLETAEINIVKFLKEIYLSFSEYAKDGNYQYEFFTSSDQILVYVDRYKLERVFYNLISNAFRYTPKNGKIVIRIIQEKDTVIIQVEDSGVGIAEEFKDKIFERFFELNANRQLVNAYNKGTGIGLSIVKTIVNLHKGKIQVKDNLEEGKGSVFSVELKQGREHLSDADIIHDFKFSDDLEQYVNQLSDSEVILEDDVLDSLKEEDKLTVLLVEDNKPLRKFMRSLLKQNYKVLEAENGKVAYKIALREDVNLIVSDVIMPEMTGTELCAKIKTDVRTSHIPLILLTSRSSLIYKIEGLESGADDYISKPFNVKEFTLRVKNLLNSISRVKEKINANEDLMPEDLVLSSIDENLYKKALQIVEKNISNEQFDIPMFCKELGVSRTVLFKKIKVWTDFTPKDFIQHIRLKKAADLLEQDQYSISQISYMVGFKNPKYFSKCFRNKFDKTPTQYIKTFS</sequence>
<dbReference type="PROSITE" id="PS50109">
    <property type="entry name" value="HIS_KIN"/>
    <property type="match status" value="1"/>
</dbReference>
<dbReference type="InterPro" id="IPR011006">
    <property type="entry name" value="CheY-like_superfamily"/>
</dbReference>
<evidence type="ECO:0000313" key="18">
    <source>
        <dbReference type="Proteomes" id="UP000236592"/>
    </source>
</evidence>
<dbReference type="PRINTS" id="PR00344">
    <property type="entry name" value="BCTRLSENSOR"/>
</dbReference>
<dbReference type="InterPro" id="IPR036097">
    <property type="entry name" value="HisK_dim/P_sf"/>
</dbReference>
<dbReference type="CDD" id="cd00082">
    <property type="entry name" value="HisKA"/>
    <property type="match status" value="1"/>
</dbReference>
<dbReference type="EMBL" id="CP025938">
    <property type="protein sequence ID" value="AUS06269.1"/>
    <property type="molecule type" value="Genomic_DNA"/>
</dbReference>
<dbReference type="SUPFAM" id="SSF63829">
    <property type="entry name" value="Calcium-dependent phosphotriesterase"/>
    <property type="match status" value="1"/>
</dbReference>
<dbReference type="InterPro" id="IPR015943">
    <property type="entry name" value="WD40/YVTN_repeat-like_dom_sf"/>
</dbReference>
<protein>
    <recommendedName>
        <fullName evidence="2">histidine kinase</fullName>
        <ecNumber evidence="2">2.7.13.3</ecNumber>
    </recommendedName>
</protein>
<dbReference type="InterPro" id="IPR011047">
    <property type="entry name" value="Quinoprotein_ADH-like_sf"/>
</dbReference>
<dbReference type="FunFam" id="1.10.287.130:FF:000034">
    <property type="entry name" value="Two-component system sensor histidine kinase/response regulator"/>
    <property type="match status" value="1"/>
</dbReference>
<evidence type="ECO:0000259" key="16">
    <source>
        <dbReference type="PROSITE" id="PS50110"/>
    </source>
</evidence>
<dbReference type="PANTHER" id="PTHR43547:SF2">
    <property type="entry name" value="HYBRID SIGNAL TRANSDUCTION HISTIDINE KINASE C"/>
    <property type="match status" value="1"/>
</dbReference>
<dbReference type="SUPFAM" id="SSF46689">
    <property type="entry name" value="Homeodomain-like"/>
    <property type="match status" value="1"/>
</dbReference>
<evidence type="ECO:0000313" key="17">
    <source>
        <dbReference type="EMBL" id="AUS06269.1"/>
    </source>
</evidence>
<keyword evidence="8" id="KW-0902">Two-component regulatory system</keyword>
<feature type="domain" description="HTH araC/xylS-type" evidence="14">
    <location>
        <begin position="1248"/>
        <end position="1347"/>
    </location>
</feature>
<feature type="modified residue" description="4-aspartylphosphate" evidence="12">
    <location>
        <position position="1149"/>
    </location>
</feature>
<feature type="transmembrane region" description="Helical" evidence="13">
    <location>
        <begin position="778"/>
        <end position="796"/>
    </location>
</feature>
<keyword evidence="13" id="KW-1133">Transmembrane helix</keyword>
<keyword evidence="3 12" id="KW-0597">Phosphoprotein</keyword>
<dbReference type="SUPFAM" id="SSF47384">
    <property type="entry name" value="Homodimeric domain of signal transducing histidine kinase"/>
    <property type="match status" value="1"/>
</dbReference>
<accession>A0A2I7SK39</accession>
<name>A0A2I7SK39_9FLAO</name>
<dbReference type="InterPro" id="IPR018062">
    <property type="entry name" value="HTH_AraC-typ_CS"/>
</dbReference>
<dbReference type="Gene3D" id="3.40.50.2300">
    <property type="match status" value="1"/>
</dbReference>
<feature type="domain" description="Histidine kinase" evidence="15">
    <location>
        <begin position="832"/>
        <end position="1054"/>
    </location>
</feature>
<evidence type="ECO:0000256" key="3">
    <source>
        <dbReference type="ARBA" id="ARBA00022553"/>
    </source>
</evidence>
<dbReference type="PROSITE" id="PS01124">
    <property type="entry name" value="HTH_ARAC_FAMILY_2"/>
    <property type="match status" value="1"/>
</dbReference>
<evidence type="ECO:0000256" key="7">
    <source>
        <dbReference type="ARBA" id="ARBA00022840"/>
    </source>
</evidence>
<dbReference type="OrthoDB" id="1522078at2"/>
<feature type="domain" description="Response regulatory" evidence="16">
    <location>
        <begin position="1101"/>
        <end position="1216"/>
    </location>
</feature>
<keyword evidence="11" id="KW-0804">Transcription</keyword>
<dbReference type="SMART" id="SM00387">
    <property type="entry name" value="HATPase_c"/>
    <property type="match status" value="1"/>
</dbReference>
<dbReference type="KEGG" id="taj:C1A40_12800"/>
<evidence type="ECO:0000256" key="8">
    <source>
        <dbReference type="ARBA" id="ARBA00023012"/>
    </source>
</evidence>
<dbReference type="InterPro" id="IPR003661">
    <property type="entry name" value="HisK_dim/P_dom"/>
</dbReference>
<dbReference type="Pfam" id="PF07495">
    <property type="entry name" value="Y_Y_Y"/>
    <property type="match status" value="1"/>
</dbReference>
<dbReference type="InterPro" id="IPR018060">
    <property type="entry name" value="HTH_AraC"/>
</dbReference>
<dbReference type="InterPro" id="IPR003594">
    <property type="entry name" value="HATPase_dom"/>
</dbReference>
<evidence type="ECO:0000256" key="2">
    <source>
        <dbReference type="ARBA" id="ARBA00012438"/>
    </source>
</evidence>
<evidence type="ECO:0000256" key="10">
    <source>
        <dbReference type="ARBA" id="ARBA00023125"/>
    </source>
</evidence>
<dbReference type="SMART" id="SM00448">
    <property type="entry name" value="REC"/>
    <property type="match status" value="1"/>
</dbReference>
<dbReference type="SUPFAM" id="SSF50998">
    <property type="entry name" value="Quinoprotein alcohol dehydrogenase-like"/>
    <property type="match status" value="1"/>
</dbReference>
<dbReference type="FunFam" id="2.60.40.10:FF:000791">
    <property type="entry name" value="Two-component system sensor histidine kinase/response regulator"/>
    <property type="match status" value="1"/>
</dbReference>
<dbReference type="SMART" id="SM00388">
    <property type="entry name" value="HisKA"/>
    <property type="match status" value="1"/>
</dbReference>
<dbReference type="RefSeq" id="WP_102996227.1">
    <property type="nucleotide sequence ID" value="NZ_CP025938.1"/>
</dbReference>
<dbReference type="SUPFAM" id="SSF55874">
    <property type="entry name" value="ATPase domain of HSP90 chaperone/DNA topoisomerase II/histidine kinase"/>
    <property type="match status" value="1"/>
</dbReference>
<dbReference type="SUPFAM" id="SSF52172">
    <property type="entry name" value="CheY-like"/>
    <property type="match status" value="1"/>
</dbReference>
<keyword evidence="6 17" id="KW-0418">Kinase</keyword>
<dbReference type="Pfam" id="PF07494">
    <property type="entry name" value="Reg_prop"/>
    <property type="match status" value="7"/>
</dbReference>
<evidence type="ECO:0000256" key="13">
    <source>
        <dbReference type="SAM" id="Phobius"/>
    </source>
</evidence>
<dbReference type="GO" id="GO:0003700">
    <property type="term" value="F:DNA-binding transcription factor activity"/>
    <property type="evidence" value="ECO:0007669"/>
    <property type="project" value="InterPro"/>
</dbReference>
<dbReference type="InterPro" id="IPR013783">
    <property type="entry name" value="Ig-like_fold"/>
</dbReference>
<keyword evidence="10" id="KW-0238">DNA-binding</keyword>
<evidence type="ECO:0000256" key="6">
    <source>
        <dbReference type="ARBA" id="ARBA00022777"/>
    </source>
</evidence>
<keyword evidence="9" id="KW-0805">Transcription regulation</keyword>
<evidence type="ECO:0000256" key="12">
    <source>
        <dbReference type="PROSITE-ProRule" id="PRU00169"/>
    </source>
</evidence>
<dbReference type="PROSITE" id="PS00041">
    <property type="entry name" value="HTH_ARAC_FAMILY_1"/>
    <property type="match status" value="1"/>
</dbReference>
<dbReference type="InterPro" id="IPR001789">
    <property type="entry name" value="Sig_transdc_resp-reg_receiver"/>
</dbReference>
<dbReference type="Gene3D" id="2.130.10.10">
    <property type="entry name" value="YVTN repeat-like/Quinoprotein amine dehydrogenase"/>
    <property type="match status" value="4"/>
</dbReference>
<dbReference type="InterPro" id="IPR036890">
    <property type="entry name" value="HATPase_C_sf"/>
</dbReference>
<proteinExistence type="predicted"/>
<dbReference type="Gene3D" id="1.10.287.130">
    <property type="match status" value="1"/>
</dbReference>
<keyword evidence="4" id="KW-0808">Transferase</keyword>
<dbReference type="SMART" id="SM00342">
    <property type="entry name" value="HTH_ARAC"/>
    <property type="match status" value="1"/>
</dbReference>
<evidence type="ECO:0000259" key="14">
    <source>
        <dbReference type="PROSITE" id="PS01124"/>
    </source>
</evidence>
<dbReference type="GO" id="GO:0005524">
    <property type="term" value="F:ATP binding"/>
    <property type="evidence" value="ECO:0007669"/>
    <property type="project" value="UniProtKB-KW"/>
</dbReference>
<dbReference type="InterPro" id="IPR004358">
    <property type="entry name" value="Sig_transdc_His_kin-like_C"/>
</dbReference>
<dbReference type="PROSITE" id="PS50110">
    <property type="entry name" value="RESPONSE_REGULATORY"/>
    <property type="match status" value="1"/>
</dbReference>
<gene>
    <name evidence="17" type="ORF">C1A40_12800</name>
</gene>
<dbReference type="InterPro" id="IPR009057">
    <property type="entry name" value="Homeodomain-like_sf"/>
</dbReference>
<evidence type="ECO:0000256" key="11">
    <source>
        <dbReference type="ARBA" id="ARBA00023163"/>
    </source>
</evidence>
<dbReference type="EC" id="2.7.13.3" evidence="2"/>
<dbReference type="InterPro" id="IPR011123">
    <property type="entry name" value="Y_Y_Y"/>
</dbReference>
<dbReference type="GO" id="GO:0000155">
    <property type="term" value="F:phosphorelay sensor kinase activity"/>
    <property type="evidence" value="ECO:0007669"/>
    <property type="project" value="InterPro"/>
</dbReference>
<evidence type="ECO:0000256" key="1">
    <source>
        <dbReference type="ARBA" id="ARBA00000085"/>
    </source>
</evidence>
<keyword evidence="13" id="KW-0812">Transmembrane</keyword>
<dbReference type="InterPro" id="IPR005467">
    <property type="entry name" value="His_kinase_dom"/>
</dbReference>
<dbReference type="Proteomes" id="UP000236592">
    <property type="component" value="Chromosome"/>
</dbReference>
<comment type="catalytic activity">
    <reaction evidence="1">
        <text>ATP + protein L-histidine = ADP + protein N-phospho-L-histidine.</text>
        <dbReference type="EC" id="2.7.13.3"/>
    </reaction>
</comment>
<evidence type="ECO:0000259" key="15">
    <source>
        <dbReference type="PROSITE" id="PS50109"/>
    </source>
</evidence>
<dbReference type="Gene3D" id="3.30.565.10">
    <property type="entry name" value="Histidine kinase-like ATPase, C-terminal domain"/>
    <property type="match status" value="1"/>
</dbReference>
<dbReference type="Pfam" id="PF00072">
    <property type="entry name" value="Response_reg"/>
    <property type="match status" value="1"/>
</dbReference>
<dbReference type="Gene3D" id="1.10.10.60">
    <property type="entry name" value="Homeodomain-like"/>
    <property type="match status" value="1"/>
</dbReference>
<keyword evidence="5" id="KW-0547">Nucleotide-binding</keyword>
<dbReference type="Pfam" id="PF02518">
    <property type="entry name" value="HATPase_c"/>
    <property type="match status" value="1"/>
</dbReference>
<evidence type="ECO:0000256" key="9">
    <source>
        <dbReference type="ARBA" id="ARBA00023015"/>
    </source>
</evidence>
<dbReference type="GO" id="GO:0043565">
    <property type="term" value="F:sequence-specific DNA binding"/>
    <property type="evidence" value="ECO:0007669"/>
    <property type="project" value="InterPro"/>
</dbReference>
<evidence type="ECO:0000256" key="4">
    <source>
        <dbReference type="ARBA" id="ARBA00022679"/>
    </source>
</evidence>
<organism evidence="17 18">
    <name type="scientific">Pseudotamlana carrageenivorans</name>
    <dbReference type="NCBI Taxonomy" id="2069432"/>
    <lineage>
        <taxon>Bacteria</taxon>
        <taxon>Pseudomonadati</taxon>
        <taxon>Bacteroidota</taxon>
        <taxon>Flavobacteriia</taxon>
        <taxon>Flavobacteriales</taxon>
        <taxon>Flavobacteriaceae</taxon>
        <taxon>Pseudotamlana</taxon>
    </lineage>
</organism>